<gene>
    <name evidence="1" type="ORF">Bfra_005826</name>
</gene>
<accession>A0A8H6ARX4</accession>
<name>A0A8H6ARX4_9HELO</name>
<dbReference type="RefSeq" id="XP_037191412.1">
    <property type="nucleotide sequence ID" value="XM_037336202.1"/>
</dbReference>
<proteinExistence type="predicted"/>
<organism evidence="1 2">
    <name type="scientific">Botrytis fragariae</name>
    <dbReference type="NCBI Taxonomy" id="1964551"/>
    <lineage>
        <taxon>Eukaryota</taxon>
        <taxon>Fungi</taxon>
        <taxon>Dikarya</taxon>
        <taxon>Ascomycota</taxon>
        <taxon>Pezizomycotina</taxon>
        <taxon>Leotiomycetes</taxon>
        <taxon>Helotiales</taxon>
        <taxon>Sclerotiniaceae</taxon>
        <taxon>Botrytis</taxon>
    </lineage>
</organism>
<evidence type="ECO:0000313" key="2">
    <source>
        <dbReference type="Proteomes" id="UP000531561"/>
    </source>
</evidence>
<dbReference type="AlphaFoldDB" id="A0A8H6ARX4"/>
<dbReference type="EMBL" id="JABFCT010000010">
    <property type="protein sequence ID" value="KAF5872466.1"/>
    <property type="molecule type" value="Genomic_DNA"/>
</dbReference>
<dbReference type="OrthoDB" id="3558215at2759"/>
<dbReference type="GeneID" id="59259894"/>
<sequence>MRMMDSNRFTNRRNSKAVLRKSKTKLEALVINLHISCTPGCKMPKSIPAVGNEIWTVDTKLTWQTGPFDINIEHQNAEEHFACLTNECARKIAESTICELLMPFLYSKREIASGNFEEIVKSLNSTRRSSKFRTKFPDYLDGLEIGNFGLYYHADFDGWVEICCEIKWFGVGGDEEEEVEDEDEASNMAALGKDIMAFVTKRMEGAREE</sequence>
<reference evidence="1 2" key="1">
    <citation type="journal article" date="2020" name="Phytopathology">
        <title>A high-quality genome resource of Botrytis fragariae, a new and rapidly spreading fungal pathogen causing strawberry gray mold in the U.S.A.</title>
        <authorList>
            <person name="Wu Y."/>
            <person name="Saski C.A."/>
            <person name="Schnabel G."/>
            <person name="Xiao S."/>
            <person name="Hu M."/>
        </authorList>
    </citation>
    <scope>NUCLEOTIDE SEQUENCE [LARGE SCALE GENOMIC DNA]</scope>
    <source>
        <strain evidence="1 2">BVB16</strain>
    </source>
</reference>
<evidence type="ECO:0000313" key="1">
    <source>
        <dbReference type="EMBL" id="KAF5872466.1"/>
    </source>
</evidence>
<comment type="caution">
    <text evidence="1">The sequence shown here is derived from an EMBL/GenBank/DDBJ whole genome shotgun (WGS) entry which is preliminary data.</text>
</comment>
<dbReference type="Proteomes" id="UP000531561">
    <property type="component" value="Unassembled WGS sequence"/>
</dbReference>
<keyword evidence="2" id="KW-1185">Reference proteome</keyword>
<protein>
    <submittedName>
        <fullName evidence="1">Uncharacterized protein</fullName>
    </submittedName>
</protein>